<protein>
    <submittedName>
        <fullName evidence="1">Uncharacterized protein</fullName>
    </submittedName>
</protein>
<dbReference type="EnsemblPlants" id="EMT28087">
    <property type="protein sequence ID" value="EMT28087"/>
    <property type="gene ID" value="F775_18407"/>
</dbReference>
<sequence length="273" mass="30547">MCHMTREIENTMYRNPLAMPETTAVHHPLGVVQQQRPSPQLDNGALSVRKPSSLLRRGWPRQVAGEPVTVKPRKRETLHVVGNNSDQALGIRFTEHRIFIGAKKTSKWSNMVDRLEMAFDGEPIDIPTVLGAWWECTVMTGVTATRIAPTNSLRVQLNGVFDIMATVVTMTEHDSRIHKYRVAEDDNLAHLDIGFKFYNLTGSLHGVLSQTYRSNYVNKLTVSTNMPVMSGGHNYISSDIFGTDCAVARFRRHTDISMLTSTTSTISQHGPSQ</sequence>
<proteinExistence type="predicted"/>
<evidence type="ECO:0000313" key="1">
    <source>
        <dbReference type="EnsemblPlants" id="EMT28087"/>
    </source>
</evidence>
<name>M8CL16_AEGTA</name>
<dbReference type="Pfam" id="PF06830">
    <property type="entry name" value="Root_cap"/>
    <property type="match status" value="1"/>
</dbReference>
<dbReference type="PANTHER" id="PTHR31656">
    <property type="entry name" value="ROOT CAP DOMAIN-CONTAINING PROTEIN"/>
    <property type="match status" value="1"/>
</dbReference>
<reference evidence="1" key="1">
    <citation type="submission" date="2015-06" db="UniProtKB">
        <authorList>
            <consortium name="EnsemblPlants"/>
        </authorList>
    </citation>
    <scope>IDENTIFICATION</scope>
</reference>
<dbReference type="ExpressionAtlas" id="M8CL16">
    <property type="expression patterns" value="baseline"/>
</dbReference>
<dbReference type="AlphaFoldDB" id="M8CL16"/>
<accession>M8CL16</accession>
<dbReference type="InterPro" id="IPR009646">
    <property type="entry name" value="Root_cap"/>
</dbReference>
<organism evidence="1">
    <name type="scientific">Aegilops tauschii</name>
    <name type="common">Tausch's goatgrass</name>
    <name type="synonym">Aegilops squarrosa</name>
    <dbReference type="NCBI Taxonomy" id="37682"/>
    <lineage>
        <taxon>Eukaryota</taxon>
        <taxon>Viridiplantae</taxon>
        <taxon>Streptophyta</taxon>
        <taxon>Embryophyta</taxon>
        <taxon>Tracheophyta</taxon>
        <taxon>Spermatophyta</taxon>
        <taxon>Magnoliopsida</taxon>
        <taxon>Liliopsida</taxon>
        <taxon>Poales</taxon>
        <taxon>Poaceae</taxon>
        <taxon>BOP clade</taxon>
        <taxon>Pooideae</taxon>
        <taxon>Triticodae</taxon>
        <taxon>Triticeae</taxon>
        <taxon>Triticinae</taxon>
        <taxon>Aegilops</taxon>
    </lineage>
</organism>